<dbReference type="Gene3D" id="3.40.50.980">
    <property type="match status" value="2"/>
</dbReference>
<name>A0A6G4VL72_9ACTN</name>
<evidence type="ECO:0000256" key="1">
    <source>
        <dbReference type="ARBA" id="ARBA00001957"/>
    </source>
</evidence>
<dbReference type="Gene3D" id="3.30.300.30">
    <property type="match status" value="1"/>
</dbReference>
<dbReference type="RefSeq" id="WP_165269620.1">
    <property type="nucleotide sequence ID" value="NZ_JAAKZY010000296.1"/>
</dbReference>
<dbReference type="InterPro" id="IPR010071">
    <property type="entry name" value="AA_adenyl_dom"/>
</dbReference>
<proteinExistence type="inferred from homology"/>
<dbReference type="InterPro" id="IPR042104">
    <property type="entry name" value="PKS_dehydratase_sf"/>
</dbReference>
<accession>A0A6G4VL72</accession>
<evidence type="ECO:0000259" key="13">
    <source>
        <dbReference type="PROSITE" id="PS50075"/>
    </source>
</evidence>
<evidence type="ECO:0000256" key="10">
    <source>
        <dbReference type="ARBA" id="ARBA00033440"/>
    </source>
</evidence>
<dbReference type="Pfam" id="PF00668">
    <property type="entry name" value="Condensation"/>
    <property type="match status" value="1"/>
</dbReference>
<dbReference type="SMART" id="SM00826">
    <property type="entry name" value="PKS_DH"/>
    <property type="match status" value="1"/>
</dbReference>
<evidence type="ECO:0000256" key="8">
    <source>
        <dbReference type="ARBA" id="ARBA00022679"/>
    </source>
</evidence>
<keyword evidence="16" id="KW-1185">Reference proteome</keyword>
<feature type="compositionally biased region" description="Low complexity" evidence="12">
    <location>
        <begin position="369"/>
        <end position="398"/>
    </location>
</feature>
<dbReference type="InterPro" id="IPR020845">
    <property type="entry name" value="AMP-binding_CS"/>
</dbReference>
<dbReference type="Gene3D" id="3.10.129.110">
    <property type="entry name" value="Polyketide synthase dehydratase"/>
    <property type="match status" value="1"/>
</dbReference>
<feature type="region of interest" description="C-terminal hotdog fold" evidence="11">
    <location>
        <begin position="198"/>
        <end position="337"/>
    </location>
</feature>
<feature type="region of interest" description="Disordered" evidence="12">
    <location>
        <begin position="357"/>
        <end position="398"/>
    </location>
</feature>
<dbReference type="InterPro" id="IPR036736">
    <property type="entry name" value="ACP-like_sf"/>
</dbReference>
<evidence type="ECO:0000256" key="5">
    <source>
        <dbReference type="ARBA" id="ARBA00022450"/>
    </source>
</evidence>
<dbReference type="FunFam" id="3.30.559.10:FF:000023">
    <property type="entry name" value="Non-ribosomal peptide synthetase"/>
    <property type="match status" value="1"/>
</dbReference>
<dbReference type="PROSITE" id="PS00012">
    <property type="entry name" value="PHOSPHOPANTETHEINE"/>
    <property type="match status" value="1"/>
</dbReference>
<evidence type="ECO:0000256" key="4">
    <source>
        <dbReference type="ARBA" id="ARBA00016743"/>
    </source>
</evidence>
<dbReference type="SUPFAM" id="SSF56801">
    <property type="entry name" value="Acetyl-CoA synthetase-like"/>
    <property type="match status" value="1"/>
</dbReference>
<dbReference type="Gene3D" id="1.10.1200.10">
    <property type="entry name" value="ACP-like"/>
    <property type="match status" value="2"/>
</dbReference>
<dbReference type="Gene3D" id="3.30.559.30">
    <property type="entry name" value="Nonribosomal peptide synthetase, condensation domain"/>
    <property type="match status" value="1"/>
</dbReference>
<feature type="domain" description="PKS/mFAS DH" evidence="14">
    <location>
        <begin position="61"/>
        <end position="337"/>
    </location>
</feature>
<comment type="similarity">
    <text evidence="3">Belongs to the ATP-dependent AMP-binding enzyme family. MbtB subfamily.</text>
</comment>
<dbReference type="CDD" id="cd12114">
    <property type="entry name" value="A_NRPS_TlmIV_like"/>
    <property type="match status" value="1"/>
</dbReference>
<feature type="domain" description="Carrier" evidence="13">
    <location>
        <begin position="399"/>
        <end position="473"/>
    </location>
</feature>
<dbReference type="FunFam" id="3.30.559.30:FF:000006">
    <property type="entry name" value="Yersiniabactin polyketide/non-ribosomal peptide synthetase"/>
    <property type="match status" value="1"/>
</dbReference>
<reference evidence="15 16" key="1">
    <citation type="submission" date="2020-02" db="EMBL/GenBank/DDBJ databases">
        <title>Whole-genome analyses of novel actinobacteria.</title>
        <authorList>
            <person name="Sahin N."/>
            <person name="Gencbay T."/>
        </authorList>
    </citation>
    <scope>NUCLEOTIDE SEQUENCE [LARGE SCALE GENOMIC DNA]</scope>
    <source>
        <strain evidence="15 16">HC44</strain>
    </source>
</reference>
<dbReference type="GO" id="GO:0043041">
    <property type="term" value="P:amino acid activation for nonribosomal peptide biosynthetic process"/>
    <property type="evidence" value="ECO:0007669"/>
    <property type="project" value="TreeGrafter"/>
</dbReference>
<organism evidence="15 16">
    <name type="scientific">Streptomyces scabichelini</name>
    <dbReference type="NCBI Taxonomy" id="2711217"/>
    <lineage>
        <taxon>Bacteria</taxon>
        <taxon>Bacillati</taxon>
        <taxon>Actinomycetota</taxon>
        <taxon>Actinomycetes</taxon>
        <taxon>Kitasatosporales</taxon>
        <taxon>Streptomycetaceae</taxon>
        <taxon>Streptomyces</taxon>
    </lineage>
</organism>
<dbReference type="Gene3D" id="2.30.38.10">
    <property type="entry name" value="Luciferase, Domain 3"/>
    <property type="match status" value="1"/>
</dbReference>
<dbReference type="InterPro" id="IPR045851">
    <property type="entry name" value="AMP-bd_C_sf"/>
</dbReference>
<dbReference type="GO" id="GO:0031177">
    <property type="term" value="F:phosphopantetheine binding"/>
    <property type="evidence" value="ECO:0007669"/>
    <property type="project" value="InterPro"/>
</dbReference>
<sequence length="1820" mass="196737">AANAWSHGITIDWPTLLNPYHAHTLELPSYPFQRQHYWLTPEPTAVPHNVPRPAEQRADPVSLLGIRLPSSPLAQAQFAPRLDPVAHPCLGDFVVGGRPVVSAGVFVESLMEAVTELAGQGPVSVEDLELPVDLVLEPIDGDPSTAAVAERGAQLVLDEGRFRYYAQDSADGWQLHAQGRARSGASAAPTVTLAPVGSGRELTGDELYRLLWQRALYLGSAARWVERIRLGRGEATAELRPAVPGEAESYVMHPGLVDAMFQTAVACFPTDGPALVPVGLDRFVHYHRGGPQDGLRCHAELFDGGARARIRLVTAHGRLVAEADGVRFAPALTRPAAEPRAVRELRAVQEPAPVHVPAVVPDPRRRDAVPTVPAAAPTGSVPAPAPADAPEATPTVTPEAVRPVVTRTVAEALGTAAARLDTRQSLQALGLDSLIAMKIRTTLNREFDVLLPMTAFLDGRSAEDLAEAVLAALGAGTEAETPQADGGAAAAPGDDAERYEPFGLTDLQQAYLVGRGDAFELGNTSTYFQIEIDLENVDLDRLGASFRAMIGRHDMLRAIFTTDGDQRVLRDVPAYVIQETDISALDPAEREAALADVHEEMRHQVFDTTRWPLFDVRVTRIDDRVIRLHAGFDALIIDGFSTSILFKEWAAHYRGETLPELRLRYRDYVQQVRALEGGPEYDRALAYWRDRLDTLPPAPQLPLAVSPSSLDRPVFNHRGATLSEEDWARFKKHAAAAGVSASAALCTAYSQVIAEWSATPDFSLNLLFFNRLPLHPQVGDVIGNFSTTLMLEIRDAAGDAFAARAADVQRQLWSDMEHSQVSGVQVLRELNRARGASVRAAAPVVFTSLVNFTGQQDTEQRGVVQYLAGIGENGRQVSSSVRTPQVWLDHQAVEEAGELVLNWDVIEELFPAGCVDAMFAAYLRMLHDLSRDPVAWQRPRPVLAPASDLDVRAAANATDGPVPEGLLHDAVLAQAAATPDAPAVISQALTLTYADLDRRSNQVGHRLHAQGAGPGDLVAIVMDKGWEQVVAALGILRAGAAYVPIDARVPAERLHVLLDSAGISRVVTQPWVDDTADWPQSVARTVVRANHEGEAGEAGEERPLGTSGAKPTDLAYVIFTSGSTGLPKGVMIEHGAALNTVVDVNERYRVTAADRALGLSAMNFDLSVYDVFGLLSVGGALVLPEPAAHREPARWAELVTEHGVTIWNSVPALMEMFTEHALANRLTGLPLRLVMMSGDWIPLTLPGRIRLLLPDAELWSLGGATEASIWSILHPIREVQDDWVSIPYGKAMRNQRFHVLDSAMRPCPVWVPGDLYIAGVGLARGYLNDEAKTRAAFLHHPVTGERLYRTGDLGHFLPDGTIEFLGRQDSQVKIQGYRIELGEVEAALTQCEGVRAAAVVAAGEQHGPKRLIAYVVLDDGRDDTEREITEALRQVVPQHLVPQRVLVLDELPLSDNGKVNRAALPAPDEVAAEGAGFVAPRDDVERRLAEIWAEFFGVTEIGVTASFFELGGDSLLAVRLMARIARGLGRSLPLSSLFARPTIELLAQAVREAGSDEDGRGALVPVRTTGSRPPLVFVHPVGGDVLCYAELAELLGDDQPFYALQLPDTELLSVEDMAAHYAAAVREALPDGPYRLGGWSMGGVIALEMAAQLTAAGAEVDLLAVIDLMERPGPAEGGPVSDEVLLSWFARDLAGLAGVEWELPPEAFDGRPPVRVLHTEARAAGALSDDIDLDTLSRIVGRFQSNYRALLRYAPSSFAGRVVSLRAADGGATIETASRWMEYFPGDARLVDVPGDHYTVMRGERLRVLAVELRRALDAT</sequence>
<comment type="caution">
    <text evidence="15">The sequence shown here is derived from an EMBL/GenBank/DDBJ whole genome shotgun (WGS) entry which is preliminary data.</text>
</comment>
<keyword evidence="5" id="KW-0596">Phosphopantetheine</keyword>
<evidence type="ECO:0000313" key="15">
    <source>
        <dbReference type="EMBL" id="NGO14846.1"/>
    </source>
</evidence>
<comment type="cofactor">
    <cofactor evidence="1">
        <name>pantetheine 4'-phosphate</name>
        <dbReference type="ChEBI" id="CHEBI:47942"/>
    </cofactor>
</comment>
<evidence type="ECO:0000313" key="16">
    <source>
        <dbReference type="Proteomes" id="UP000472335"/>
    </source>
</evidence>
<gene>
    <name evidence="15" type="ORF">G5C60_46480</name>
</gene>
<evidence type="ECO:0000256" key="9">
    <source>
        <dbReference type="ARBA" id="ARBA00022737"/>
    </source>
</evidence>
<dbReference type="InterPro" id="IPR020806">
    <property type="entry name" value="PKS_PP-bd"/>
</dbReference>
<dbReference type="Pfam" id="PF00975">
    <property type="entry name" value="Thioesterase"/>
    <property type="match status" value="1"/>
</dbReference>
<dbReference type="InterPro" id="IPR006162">
    <property type="entry name" value="Ppantetheine_attach_site"/>
</dbReference>
<dbReference type="Pfam" id="PF00550">
    <property type="entry name" value="PP-binding"/>
    <property type="match status" value="2"/>
</dbReference>
<evidence type="ECO:0000256" key="6">
    <source>
        <dbReference type="ARBA" id="ARBA00022553"/>
    </source>
</evidence>
<dbReference type="GO" id="GO:0005737">
    <property type="term" value="C:cytoplasm"/>
    <property type="evidence" value="ECO:0007669"/>
    <property type="project" value="TreeGrafter"/>
</dbReference>
<keyword evidence="9" id="KW-0677">Repeat</keyword>
<dbReference type="GO" id="GO:0044550">
    <property type="term" value="P:secondary metabolite biosynthetic process"/>
    <property type="evidence" value="ECO:0007669"/>
    <property type="project" value="TreeGrafter"/>
</dbReference>
<comment type="caution">
    <text evidence="11">Lacks conserved residue(s) required for the propagation of feature annotation.</text>
</comment>
<comment type="pathway">
    <text evidence="2">Siderophore biosynthesis; mycobactin biosynthesis.</text>
</comment>
<dbReference type="CDD" id="cd19535">
    <property type="entry name" value="Cyc_NRPS"/>
    <property type="match status" value="1"/>
</dbReference>
<dbReference type="PANTHER" id="PTHR45527:SF10">
    <property type="entry name" value="PYOCHELIN SYNTHASE PCHF"/>
    <property type="match status" value="1"/>
</dbReference>
<dbReference type="InterPro" id="IPR049900">
    <property type="entry name" value="PKS_mFAS_DH"/>
</dbReference>
<keyword evidence="7" id="KW-0436">Ligase</keyword>
<dbReference type="PROSITE" id="PS00455">
    <property type="entry name" value="AMP_BINDING"/>
    <property type="match status" value="1"/>
</dbReference>
<feature type="region of interest" description="N-terminal hotdog fold" evidence="11">
    <location>
        <begin position="61"/>
        <end position="188"/>
    </location>
</feature>
<dbReference type="InterPro" id="IPR009081">
    <property type="entry name" value="PP-bd_ACP"/>
</dbReference>
<dbReference type="InterPro" id="IPR020802">
    <property type="entry name" value="TesA-like"/>
</dbReference>
<dbReference type="SMART" id="SM00823">
    <property type="entry name" value="PKS_PP"/>
    <property type="match status" value="2"/>
</dbReference>
<dbReference type="Gene3D" id="3.30.559.10">
    <property type="entry name" value="Chloramphenicol acetyltransferase-like domain"/>
    <property type="match status" value="1"/>
</dbReference>
<evidence type="ECO:0000256" key="2">
    <source>
        <dbReference type="ARBA" id="ARBA00005102"/>
    </source>
</evidence>
<dbReference type="NCBIfam" id="TIGR01733">
    <property type="entry name" value="AA-adenyl-dom"/>
    <property type="match status" value="1"/>
</dbReference>
<dbReference type="Pfam" id="PF14765">
    <property type="entry name" value="PS-DH"/>
    <property type="match status" value="1"/>
</dbReference>
<dbReference type="InterPro" id="IPR049551">
    <property type="entry name" value="PKS_DH_C"/>
</dbReference>
<dbReference type="InterPro" id="IPR023213">
    <property type="entry name" value="CAT-like_dom_sf"/>
</dbReference>
<dbReference type="Pfam" id="PF00501">
    <property type="entry name" value="AMP-binding"/>
    <property type="match status" value="1"/>
</dbReference>
<evidence type="ECO:0000256" key="11">
    <source>
        <dbReference type="PROSITE-ProRule" id="PRU01363"/>
    </source>
</evidence>
<dbReference type="GO" id="GO:0072330">
    <property type="term" value="P:monocarboxylic acid biosynthetic process"/>
    <property type="evidence" value="ECO:0007669"/>
    <property type="project" value="UniProtKB-ARBA"/>
</dbReference>
<feature type="non-terminal residue" evidence="15">
    <location>
        <position position="1"/>
    </location>
</feature>
<evidence type="ECO:0000256" key="7">
    <source>
        <dbReference type="ARBA" id="ARBA00022598"/>
    </source>
</evidence>
<evidence type="ECO:0000256" key="12">
    <source>
        <dbReference type="SAM" id="MobiDB-lite"/>
    </source>
</evidence>
<dbReference type="FunFam" id="3.40.50.12780:FF:000012">
    <property type="entry name" value="Non-ribosomal peptide synthetase"/>
    <property type="match status" value="1"/>
</dbReference>
<dbReference type="InterPro" id="IPR000873">
    <property type="entry name" value="AMP-dep_synth/lig_dom"/>
</dbReference>
<dbReference type="Pfam" id="PF21089">
    <property type="entry name" value="PKS_DH_N"/>
    <property type="match status" value="1"/>
</dbReference>
<dbReference type="SMART" id="SM00824">
    <property type="entry name" value="PKS_TE"/>
    <property type="match status" value="1"/>
</dbReference>
<dbReference type="FunFam" id="3.40.50.980:FF:000001">
    <property type="entry name" value="Non-ribosomal peptide synthetase"/>
    <property type="match status" value="1"/>
</dbReference>
<dbReference type="SUPFAM" id="SSF47336">
    <property type="entry name" value="ACP-like"/>
    <property type="match status" value="2"/>
</dbReference>
<protein>
    <recommendedName>
        <fullName evidence="4">Phenyloxazoline synthase MbtB</fullName>
    </recommendedName>
    <alternativeName>
        <fullName evidence="10">Mycobactin synthetase protein B</fullName>
    </alternativeName>
</protein>
<dbReference type="GO" id="GO:0017000">
    <property type="term" value="P:antibiotic biosynthetic process"/>
    <property type="evidence" value="ECO:0007669"/>
    <property type="project" value="UniProtKB-ARBA"/>
</dbReference>
<keyword evidence="8" id="KW-0808">Transferase</keyword>
<evidence type="ECO:0000259" key="14">
    <source>
        <dbReference type="PROSITE" id="PS52019"/>
    </source>
</evidence>
<dbReference type="InterPro" id="IPR001031">
    <property type="entry name" value="Thioesterase"/>
</dbReference>
<dbReference type="PROSITE" id="PS50075">
    <property type="entry name" value="CARRIER"/>
    <property type="match status" value="2"/>
</dbReference>
<dbReference type="SUPFAM" id="SSF53474">
    <property type="entry name" value="alpha/beta-Hydrolases"/>
    <property type="match status" value="1"/>
</dbReference>
<dbReference type="SUPFAM" id="SSF52777">
    <property type="entry name" value="CoA-dependent acyltransferases"/>
    <property type="match status" value="2"/>
</dbReference>
<dbReference type="GO" id="GO:0016874">
    <property type="term" value="F:ligase activity"/>
    <property type="evidence" value="ECO:0007669"/>
    <property type="project" value="UniProtKB-KW"/>
</dbReference>
<dbReference type="InterPro" id="IPR057737">
    <property type="entry name" value="Condensation_MtbB-like"/>
</dbReference>
<dbReference type="GO" id="GO:0016740">
    <property type="term" value="F:transferase activity"/>
    <property type="evidence" value="ECO:0007669"/>
    <property type="project" value="UniProtKB-KW"/>
</dbReference>
<dbReference type="Proteomes" id="UP000472335">
    <property type="component" value="Unassembled WGS sequence"/>
</dbReference>
<feature type="domain" description="Carrier" evidence="13">
    <location>
        <begin position="1479"/>
        <end position="1554"/>
    </location>
</feature>
<dbReference type="InterPro" id="IPR020807">
    <property type="entry name" value="PKS_DH"/>
</dbReference>
<dbReference type="GO" id="GO:0008610">
    <property type="term" value="P:lipid biosynthetic process"/>
    <property type="evidence" value="ECO:0007669"/>
    <property type="project" value="UniProtKB-ARBA"/>
</dbReference>
<dbReference type="InterPro" id="IPR049552">
    <property type="entry name" value="PKS_DH_N"/>
</dbReference>
<dbReference type="FunFam" id="1.10.1200.10:FF:000016">
    <property type="entry name" value="Non-ribosomal peptide synthase"/>
    <property type="match status" value="1"/>
</dbReference>
<dbReference type="InterPro" id="IPR025110">
    <property type="entry name" value="AMP-bd_C"/>
</dbReference>
<dbReference type="Pfam" id="PF13193">
    <property type="entry name" value="AMP-binding_C"/>
    <property type="match status" value="1"/>
</dbReference>
<dbReference type="InterPro" id="IPR029058">
    <property type="entry name" value="AB_hydrolase_fold"/>
</dbReference>
<dbReference type="PROSITE" id="PS52019">
    <property type="entry name" value="PKS_MFAS_DH"/>
    <property type="match status" value="1"/>
</dbReference>
<evidence type="ECO:0000256" key="3">
    <source>
        <dbReference type="ARBA" id="ARBA00007380"/>
    </source>
</evidence>
<keyword evidence="6" id="KW-0597">Phosphoprotein</keyword>
<dbReference type="InterPro" id="IPR001242">
    <property type="entry name" value="Condensation_dom"/>
</dbReference>
<dbReference type="Gene3D" id="3.40.50.1820">
    <property type="entry name" value="alpha/beta hydrolase"/>
    <property type="match status" value="1"/>
</dbReference>
<dbReference type="PANTHER" id="PTHR45527">
    <property type="entry name" value="NONRIBOSOMAL PEPTIDE SYNTHETASE"/>
    <property type="match status" value="1"/>
</dbReference>
<dbReference type="EMBL" id="JAAKZY010000296">
    <property type="protein sequence ID" value="NGO14846.1"/>
    <property type="molecule type" value="Genomic_DNA"/>
</dbReference>
<dbReference type="Gene3D" id="3.30.70.3290">
    <property type="match status" value="1"/>
</dbReference>